<feature type="region of interest" description="Disordered" evidence="1">
    <location>
        <begin position="687"/>
        <end position="880"/>
    </location>
</feature>
<feature type="compositionally biased region" description="Basic and acidic residues" evidence="1">
    <location>
        <begin position="829"/>
        <end position="841"/>
    </location>
</feature>
<reference evidence="2 3" key="1">
    <citation type="submission" date="2016-05" db="EMBL/GenBank/DDBJ databases">
        <title>Genome sequencing of Trichophyton rubrum CMCC(F)T1i isolated from hair.</title>
        <authorList>
            <person name="Zhan P."/>
            <person name="Tao Y."/>
            <person name="Liu W."/>
        </authorList>
    </citation>
    <scope>NUCLEOTIDE SEQUENCE [LARGE SCALE GENOMIC DNA]</scope>
    <source>
        <strain evidence="3">CMCC(F)T1i</strain>
    </source>
</reference>
<dbReference type="AlphaFoldDB" id="A0A178F692"/>
<dbReference type="Proteomes" id="UP000243015">
    <property type="component" value="Unassembled WGS sequence"/>
</dbReference>
<dbReference type="VEuPathDB" id="FungiDB:TERG_07360"/>
<feature type="compositionally biased region" description="Polar residues" evidence="1">
    <location>
        <begin position="692"/>
        <end position="701"/>
    </location>
</feature>
<comment type="caution">
    <text evidence="2">The sequence shown here is derived from an EMBL/GenBank/DDBJ whole genome shotgun (WGS) entry which is preliminary data.</text>
</comment>
<feature type="compositionally biased region" description="Basic and acidic residues" evidence="1">
    <location>
        <begin position="782"/>
        <end position="799"/>
    </location>
</feature>
<feature type="compositionally biased region" description="Basic and acidic residues" evidence="1">
    <location>
        <begin position="867"/>
        <end position="880"/>
    </location>
</feature>
<accession>A0A178F692</accession>
<evidence type="ECO:0000313" key="3">
    <source>
        <dbReference type="Proteomes" id="UP000243015"/>
    </source>
</evidence>
<dbReference type="EMBL" id="LHPM01000008">
    <property type="protein sequence ID" value="OAL68002.1"/>
    <property type="molecule type" value="Genomic_DNA"/>
</dbReference>
<protein>
    <submittedName>
        <fullName evidence="2">Uncharacterized protein</fullName>
    </submittedName>
</protein>
<name>A0A178F692_TRIRU</name>
<evidence type="ECO:0000256" key="1">
    <source>
        <dbReference type="SAM" id="MobiDB-lite"/>
    </source>
</evidence>
<proteinExistence type="predicted"/>
<gene>
    <name evidence="2" type="ORF">A7C99_0397</name>
</gene>
<organism evidence="2 3">
    <name type="scientific">Trichophyton rubrum</name>
    <name type="common">Athlete's foot fungus</name>
    <name type="synonym">Epidermophyton rubrum</name>
    <dbReference type="NCBI Taxonomy" id="5551"/>
    <lineage>
        <taxon>Eukaryota</taxon>
        <taxon>Fungi</taxon>
        <taxon>Dikarya</taxon>
        <taxon>Ascomycota</taxon>
        <taxon>Pezizomycotina</taxon>
        <taxon>Eurotiomycetes</taxon>
        <taxon>Eurotiomycetidae</taxon>
        <taxon>Onygenales</taxon>
        <taxon>Arthrodermataceae</taxon>
        <taxon>Trichophyton</taxon>
    </lineage>
</organism>
<feature type="compositionally biased region" description="Polar residues" evidence="1">
    <location>
        <begin position="755"/>
        <end position="766"/>
    </location>
</feature>
<feature type="compositionally biased region" description="Polar residues" evidence="1">
    <location>
        <begin position="802"/>
        <end position="812"/>
    </location>
</feature>
<feature type="region of interest" description="Disordered" evidence="1">
    <location>
        <begin position="625"/>
        <end position="648"/>
    </location>
</feature>
<dbReference type="VEuPathDB" id="FungiDB:TERG_07358"/>
<sequence length="880" mass="97239">MDMSTDDEFLSQEQRDQLFRGIFPADYSGEVISIKTNRAEYSRLFEAFEKSTNKRSQSAILKFDKTFHTTSIQLRQVSIHNCVISNVSAQLRKLMPLDPKRFSFMEDTETDDGLPDPDLQMVWLSNIGVIPVLAMEVGFSQPSLDLEMTIRNLLQKTSVKVGILVDIKESPSYKNPLRKEQNIEICKAAMQASTDKPELLIDQYCAGRELFSPVVLYGIQWVGELTAAVQVFGKDSVTGEVVARTPRVTFFGHPKPAKGIKQSGAPLYEAYPSLNTKFSDCVDSDDEAYNVDLALTLKTPVKQYLDRAIRRTLVTISPSKSERSIDRPSSSYFAVCKAFVACFADRKALLVALDGKLAAQFTAWAWARAAAAAALTVRRVNLIKLILYSIGSRIVIKSTCVSAETSTPVSYLAPEIAASTELPGDYWQSTVTVRWSTVEQADSIRTICLLLLWRSSLQRIPRLTAVRESNITKQSSQTSRTKISSAMRFIYWAAATLPGALAAPLNPQNLQNAVNPNQLKNPLTIGTGTDPISEFLRKLNSGEPFTSSPPKAAGGAPTVQKREPINPLEVVDGLARKVTGSSTGIARRGSFSDEKAAKKKFGQRRGLFPFGGDVRGVHAGNAGLDANNLGREKRNDDEFPFNNQQNGQHSVILNPLLKTHGNDINRGFGRRNSADEVASKQVKRNDDEFPFNNKQNGQHSVTLDPLLNTHGNDLNRGFGRRDSANEVASKQVKRNDDEGPFKNQQNGQHAVITNPMMTTDGNTNNHGFGRRDSIDETEPNETEPKETKPKEAKRNKDEFPFNNVQNGQSSTVIEPLLNTHGNLNNKGFGRREVEKVKRNGDEGPFNNQQNSQTSTGTDPLLQTGGNIHDEGFGRRDSADN</sequence>
<feature type="compositionally biased region" description="Polar residues" evidence="1">
    <location>
        <begin position="845"/>
        <end position="857"/>
    </location>
</feature>
<evidence type="ECO:0000313" key="2">
    <source>
        <dbReference type="EMBL" id="OAL68002.1"/>
    </source>
</evidence>